<dbReference type="Pfam" id="PF22570">
    <property type="entry name" value="LiaF-TM"/>
    <property type="match status" value="1"/>
</dbReference>
<evidence type="ECO:0000313" key="3">
    <source>
        <dbReference type="EMBL" id="SFE43572.1"/>
    </source>
</evidence>
<keyword evidence="1" id="KW-0812">Transmembrane</keyword>
<feature type="domain" description="LiaF transmembrane" evidence="2">
    <location>
        <begin position="6"/>
        <end position="92"/>
    </location>
</feature>
<protein>
    <recommendedName>
        <fullName evidence="2">LiaF transmembrane domain-containing protein</fullName>
    </recommendedName>
</protein>
<dbReference type="RefSeq" id="WP_090087393.1">
    <property type="nucleotide sequence ID" value="NZ_FOMR01000016.1"/>
</dbReference>
<dbReference type="EMBL" id="FOMR01000016">
    <property type="protein sequence ID" value="SFE43572.1"/>
    <property type="molecule type" value="Genomic_DNA"/>
</dbReference>
<dbReference type="STRING" id="640948.SAMN05216238_11611"/>
<evidence type="ECO:0000256" key="1">
    <source>
        <dbReference type="SAM" id="Phobius"/>
    </source>
</evidence>
<evidence type="ECO:0000313" key="4">
    <source>
        <dbReference type="Proteomes" id="UP000199474"/>
    </source>
</evidence>
<proteinExistence type="predicted"/>
<sequence length="111" mass="12576">MTGRVWTGVFFLLFGAGFLLHQAEIIDFPELLSVSWPLILMIIGVVQLLNRTHSTAVSGLLFLLIGGIFSANQWLDLNLTPYLWPLISYLLVLLSFSPEENMKRRRTRASV</sequence>
<keyword evidence="4" id="KW-1185">Reference proteome</keyword>
<feature type="transmembrane region" description="Helical" evidence="1">
    <location>
        <begin position="81"/>
        <end position="98"/>
    </location>
</feature>
<accession>A0A1I2AI56</accession>
<keyword evidence="1" id="KW-0472">Membrane</keyword>
<gene>
    <name evidence="3" type="ORF">SAMN05216238_11611</name>
</gene>
<feature type="transmembrane region" description="Helical" evidence="1">
    <location>
        <begin position="33"/>
        <end position="49"/>
    </location>
</feature>
<name>A0A1I2AI56_9BACI</name>
<keyword evidence="1" id="KW-1133">Transmembrane helix</keyword>
<dbReference type="AlphaFoldDB" id="A0A1I2AI56"/>
<feature type="transmembrane region" description="Helical" evidence="1">
    <location>
        <begin position="56"/>
        <end position="75"/>
    </location>
</feature>
<dbReference type="InterPro" id="IPR054331">
    <property type="entry name" value="LiaF_TM"/>
</dbReference>
<organism evidence="3 4">
    <name type="scientific">Lentibacillus persicus</name>
    <dbReference type="NCBI Taxonomy" id="640948"/>
    <lineage>
        <taxon>Bacteria</taxon>
        <taxon>Bacillati</taxon>
        <taxon>Bacillota</taxon>
        <taxon>Bacilli</taxon>
        <taxon>Bacillales</taxon>
        <taxon>Bacillaceae</taxon>
        <taxon>Lentibacillus</taxon>
    </lineage>
</organism>
<evidence type="ECO:0000259" key="2">
    <source>
        <dbReference type="Pfam" id="PF22570"/>
    </source>
</evidence>
<reference evidence="4" key="1">
    <citation type="submission" date="2016-10" db="EMBL/GenBank/DDBJ databases">
        <authorList>
            <person name="Varghese N."/>
            <person name="Submissions S."/>
        </authorList>
    </citation>
    <scope>NUCLEOTIDE SEQUENCE [LARGE SCALE GENOMIC DNA]</scope>
    <source>
        <strain evidence="4">DSM 22530</strain>
    </source>
</reference>
<dbReference type="Proteomes" id="UP000199474">
    <property type="component" value="Unassembled WGS sequence"/>
</dbReference>